<dbReference type="InterPro" id="IPR006140">
    <property type="entry name" value="D-isomer_DH_NAD-bd"/>
</dbReference>
<dbReference type="InterPro" id="IPR006139">
    <property type="entry name" value="D-isomer_2_OHA_DH_cat_dom"/>
</dbReference>
<gene>
    <name evidence="7" type="ORF">SAMN05661003_101441</name>
</gene>
<dbReference type="SUPFAM" id="SSF52283">
    <property type="entry name" value="Formate/glycerate dehydrogenase catalytic domain-like"/>
    <property type="match status" value="1"/>
</dbReference>
<dbReference type="PANTHER" id="PTHR43761:SF1">
    <property type="entry name" value="D-ISOMER SPECIFIC 2-HYDROXYACID DEHYDROGENASE CATALYTIC DOMAIN-CONTAINING PROTEIN-RELATED"/>
    <property type="match status" value="1"/>
</dbReference>
<dbReference type="CDD" id="cd12162">
    <property type="entry name" value="2-Hacid_dh_4"/>
    <property type="match status" value="1"/>
</dbReference>
<evidence type="ECO:0000256" key="1">
    <source>
        <dbReference type="ARBA" id="ARBA00005854"/>
    </source>
</evidence>
<dbReference type="RefSeq" id="WP_092075792.1">
    <property type="nucleotide sequence ID" value="NZ_FNAQ01000001.1"/>
</dbReference>
<dbReference type="InterPro" id="IPR036291">
    <property type="entry name" value="NAD(P)-bd_dom_sf"/>
</dbReference>
<dbReference type="InterPro" id="IPR029753">
    <property type="entry name" value="D-isomer_DH_CS"/>
</dbReference>
<keyword evidence="3" id="KW-0520">NAD</keyword>
<evidence type="ECO:0000313" key="8">
    <source>
        <dbReference type="Proteomes" id="UP000243205"/>
    </source>
</evidence>
<name>A0A1G6XZZ9_9BACT</name>
<organism evidence="7 8">
    <name type="scientific">Desulfuromonas thiophila</name>
    <dbReference type="NCBI Taxonomy" id="57664"/>
    <lineage>
        <taxon>Bacteria</taxon>
        <taxon>Pseudomonadati</taxon>
        <taxon>Thermodesulfobacteriota</taxon>
        <taxon>Desulfuromonadia</taxon>
        <taxon>Desulfuromonadales</taxon>
        <taxon>Desulfuromonadaceae</taxon>
        <taxon>Desulfuromonas</taxon>
    </lineage>
</organism>
<dbReference type="Pfam" id="PF00389">
    <property type="entry name" value="2-Hacid_dh"/>
    <property type="match status" value="1"/>
</dbReference>
<dbReference type="PANTHER" id="PTHR43761">
    <property type="entry name" value="D-ISOMER SPECIFIC 2-HYDROXYACID DEHYDROGENASE FAMILY PROTEIN (AFU_ORTHOLOGUE AFUA_1G13630)"/>
    <property type="match status" value="1"/>
</dbReference>
<evidence type="ECO:0000259" key="6">
    <source>
        <dbReference type="Pfam" id="PF02826"/>
    </source>
</evidence>
<proteinExistence type="inferred from homology"/>
<keyword evidence="2 4" id="KW-0560">Oxidoreductase</keyword>
<comment type="similarity">
    <text evidence="1 4">Belongs to the D-isomer specific 2-hydroxyacid dehydrogenase family.</text>
</comment>
<dbReference type="STRING" id="57664.SAMN05661003_101441"/>
<dbReference type="Pfam" id="PF02826">
    <property type="entry name" value="2-Hacid_dh_C"/>
    <property type="match status" value="1"/>
</dbReference>
<evidence type="ECO:0000256" key="4">
    <source>
        <dbReference type="RuleBase" id="RU003719"/>
    </source>
</evidence>
<dbReference type="EMBL" id="FNAQ01000001">
    <property type="protein sequence ID" value="SDD83037.1"/>
    <property type="molecule type" value="Genomic_DNA"/>
</dbReference>
<protein>
    <submittedName>
        <fullName evidence="7">Glycerate dehydrogenase</fullName>
    </submittedName>
</protein>
<evidence type="ECO:0000259" key="5">
    <source>
        <dbReference type="Pfam" id="PF00389"/>
    </source>
</evidence>
<evidence type="ECO:0000313" key="7">
    <source>
        <dbReference type="EMBL" id="SDD83037.1"/>
    </source>
</evidence>
<dbReference type="SUPFAM" id="SSF51735">
    <property type="entry name" value="NAD(P)-binding Rossmann-fold domains"/>
    <property type="match status" value="1"/>
</dbReference>
<dbReference type="Gene3D" id="3.40.50.720">
    <property type="entry name" value="NAD(P)-binding Rossmann-like Domain"/>
    <property type="match status" value="2"/>
</dbReference>
<feature type="domain" description="D-isomer specific 2-hydroxyacid dehydrogenase catalytic" evidence="5">
    <location>
        <begin position="28"/>
        <end position="327"/>
    </location>
</feature>
<dbReference type="Proteomes" id="UP000243205">
    <property type="component" value="Unassembled WGS sequence"/>
</dbReference>
<dbReference type="OrthoDB" id="9793626at2"/>
<reference evidence="8" key="1">
    <citation type="submission" date="2016-10" db="EMBL/GenBank/DDBJ databases">
        <authorList>
            <person name="Varghese N."/>
            <person name="Submissions S."/>
        </authorList>
    </citation>
    <scope>NUCLEOTIDE SEQUENCE [LARGE SCALE GENOMIC DNA]</scope>
    <source>
        <strain evidence="8">DSM 8987</strain>
    </source>
</reference>
<accession>A0A1G6XZZ9</accession>
<dbReference type="AlphaFoldDB" id="A0A1G6XZZ9"/>
<evidence type="ECO:0000256" key="3">
    <source>
        <dbReference type="ARBA" id="ARBA00023027"/>
    </source>
</evidence>
<dbReference type="GO" id="GO:0051287">
    <property type="term" value="F:NAD binding"/>
    <property type="evidence" value="ECO:0007669"/>
    <property type="project" value="InterPro"/>
</dbReference>
<sequence>MSSPFRTHRIVVLDSHTLSDGDLDFGPLQQLGDCHCYPRTAPAEVVARCSGADLVLTNKVVLDAAVMAALPQLRYIGVLATGYNVVDLAAARARGIVVTNVPAYSTASVAQHVFALLLEWTQQVGHHDRRVHAGAWSGCADFSFRERPLVELAGQTFGIVGYGAIGAAVARIAQAFDLEVLVATRTPARHPELAQGSLVAVSLDELLARADLISLHCPLTPETDRLINSARLRQMKTGAILINTGRGGLLDEVAVAAALHSGQLGALLTDVLGSEPPAGDNPLLQAPRTIITPHIAWATRAARQRLLDMVVANVAAFLAGRPQNQVNG</sequence>
<dbReference type="InterPro" id="IPR050418">
    <property type="entry name" value="D-iso_2-hydroxyacid_DH_PdxB"/>
</dbReference>
<dbReference type="GO" id="GO:0016616">
    <property type="term" value="F:oxidoreductase activity, acting on the CH-OH group of donors, NAD or NADP as acceptor"/>
    <property type="evidence" value="ECO:0007669"/>
    <property type="project" value="InterPro"/>
</dbReference>
<keyword evidence="8" id="KW-1185">Reference proteome</keyword>
<evidence type="ECO:0000256" key="2">
    <source>
        <dbReference type="ARBA" id="ARBA00023002"/>
    </source>
</evidence>
<dbReference type="PROSITE" id="PS00671">
    <property type="entry name" value="D_2_HYDROXYACID_DH_3"/>
    <property type="match status" value="1"/>
</dbReference>
<feature type="domain" description="D-isomer specific 2-hydroxyacid dehydrogenase NAD-binding" evidence="6">
    <location>
        <begin position="114"/>
        <end position="296"/>
    </location>
</feature>